<feature type="chain" id="PRO_5041242139" evidence="2">
    <location>
        <begin position="25"/>
        <end position="354"/>
    </location>
</feature>
<feature type="signal peptide" evidence="2">
    <location>
        <begin position="1"/>
        <end position="24"/>
    </location>
</feature>
<feature type="coiled-coil region" evidence="1">
    <location>
        <begin position="294"/>
        <end position="321"/>
    </location>
</feature>
<keyword evidence="1" id="KW-0175">Coiled coil</keyword>
<accession>A0AA36IUJ2</accession>
<keyword evidence="2" id="KW-0732">Signal</keyword>
<protein>
    <submittedName>
        <fullName evidence="3">Uncharacterized protein</fullName>
    </submittedName>
</protein>
<dbReference type="AlphaFoldDB" id="A0AA36IUJ2"/>
<evidence type="ECO:0000313" key="4">
    <source>
        <dbReference type="Proteomes" id="UP001178507"/>
    </source>
</evidence>
<keyword evidence="4" id="KW-1185">Reference proteome</keyword>
<sequence length="354" mass="37304">MPHAMQRAAGMALLLLALFQGGEALLRTQQAANASRPLPSACSCDCCLASTSGCAPRGDCRLCAPGALQESFAALENEVDYSRFCHAACQPLSSEQGEPCSERSQEASLVGLAASPAAAPASAPASAPSAAQQGQGEAAAASLAEVALLRAQRHAREAKQSAALARYAYEKLAKSRQMAAEAAGQAALEDVILDARKDAKEATEIRAGWEDQMRAQASQKAVVAAAVYKKAKLRNLAVAEAWDKHATDLTKTSRQYEEYAMRQEIQEKKLKATVAQGSSSPSALKRLHDAEVNVNEGLRAVRRYEEDAQAARREAAGIRANASWYDEAEAAAAAHALYAALPEGVVPPPLPALP</sequence>
<organism evidence="3 4">
    <name type="scientific">Effrenium voratum</name>
    <dbReference type="NCBI Taxonomy" id="2562239"/>
    <lineage>
        <taxon>Eukaryota</taxon>
        <taxon>Sar</taxon>
        <taxon>Alveolata</taxon>
        <taxon>Dinophyceae</taxon>
        <taxon>Suessiales</taxon>
        <taxon>Symbiodiniaceae</taxon>
        <taxon>Effrenium</taxon>
    </lineage>
</organism>
<gene>
    <name evidence="3" type="ORF">EVOR1521_LOCUS18090</name>
</gene>
<evidence type="ECO:0000256" key="2">
    <source>
        <dbReference type="SAM" id="SignalP"/>
    </source>
</evidence>
<dbReference type="EMBL" id="CAUJNA010002491">
    <property type="protein sequence ID" value="CAJ1393164.1"/>
    <property type="molecule type" value="Genomic_DNA"/>
</dbReference>
<evidence type="ECO:0000313" key="3">
    <source>
        <dbReference type="EMBL" id="CAJ1393164.1"/>
    </source>
</evidence>
<proteinExistence type="predicted"/>
<dbReference type="Proteomes" id="UP001178507">
    <property type="component" value="Unassembled WGS sequence"/>
</dbReference>
<name>A0AA36IUJ2_9DINO</name>
<comment type="caution">
    <text evidence="3">The sequence shown here is derived from an EMBL/GenBank/DDBJ whole genome shotgun (WGS) entry which is preliminary data.</text>
</comment>
<evidence type="ECO:0000256" key="1">
    <source>
        <dbReference type="SAM" id="Coils"/>
    </source>
</evidence>
<reference evidence="3" key="1">
    <citation type="submission" date="2023-08" db="EMBL/GenBank/DDBJ databases">
        <authorList>
            <person name="Chen Y."/>
            <person name="Shah S."/>
            <person name="Dougan E. K."/>
            <person name="Thang M."/>
            <person name="Chan C."/>
        </authorList>
    </citation>
    <scope>NUCLEOTIDE SEQUENCE</scope>
</reference>